<dbReference type="EMBL" id="AJ620111">
    <property type="protein sequence ID" value="CAF04077.1"/>
    <property type="molecule type" value="mRNA"/>
</dbReference>
<dbReference type="InterPro" id="IPR036867">
    <property type="entry name" value="R3H_dom_sf"/>
</dbReference>
<dbReference type="CDD" id="cd02636">
    <property type="entry name" value="R3H_sperm-antigen"/>
    <property type="match status" value="1"/>
</dbReference>
<gene>
    <name evidence="3" type="primary">saar</name>
</gene>
<dbReference type="SMART" id="SM00393">
    <property type="entry name" value="R3H"/>
    <property type="match status" value="1"/>
</dbReference>
<feature type="region of interest" description="Disordered" evidence="1">
    <location>
        <begin position="190"/>
        <end position="247"/>
    </location>
</feature>
<evidence type="ECO:0000313" key="3">
    <source>
        <dbReference type="EMBL" id="CAF04077.1"/>
    </source>
</evidence>
<accession>Q5K4G4</accession>
<protein>
    <submittedName>
        <fullName evidence="3">Sperm associated antigen</fullName>
    </submittedName>
</protein>
<organism evidence="3">
    <name type="scientific">Suberites domuncula</name>
    <name type="common">Sponge</name>
    <dbReference type="NCBI Taxonomy" id="55567"/>
    <lineage>
        <taxon>Eukaryota</taxon>
        <taxon>Metazoa</taxon>
        <taxon>Porifera</taxon>
        <taxon>Demospongiae</taxon>
        <taxon>Heteroscleromorpha</taxon>
        <taxon>Suberitida</taxon>
        <taxon>Suberitidae</taxon>
        <taxon>Suberites</taxon>
    </lineage>
</organism>
<reference evidence="3" key="2">
    <citation type="journal article" date="2004" name="Int. J. Dev. Biol.">
        <title>Molecular markers for germ cell differentiation in the demosponge Suberites domuncula.</title>
        <authorList>
            <person name="Perovic-Ottstadt S."/>
            <person name="Cetkovic H."/>
            <person name="Gamulin V."/>
            <person name="Schroder H.C."/>
            <person name="Kropf H."/>
            <person name="Moss C."/>
            <person name="Korzhev M."/>
            <person name="Diehl-Seifert B."/>
            <person name="Muller I.M."/>
            <person name="Muller W.E.G."/>
        </authorList>
    </citation>
    <scope>NUCLEOTIDE SEQUENCE</scope>
</reference>
<dbReference type="GO" id="GO:0003676">
    <property type="term" value="F:nucleic acid binding"/>
    <property type="evidence" value="ECO:0007669"/>
    <property type="project" value="UniProtKB-UniRule"/>
</dbReference>
<feature type="compositionally biased region" description="Low complexity" evidence="1">
    <location>
        <begin position="134"/>
        <end position="145"/>
    </location>
</feature>
<evidence type="ECO:0000256" key="1">
    <source>
        <dbReference type="SAM" id="MobiDB-lite"/>
    </source>
</evidence>
<evidence type="ECO:0000259" key="2">
    <source>
        <dbReference type="PROSITE" id="PS51061"/>
    </source>
</evidence>
<dbReference type="Pfam" id="PF01424">
    <property type="entry name" value="R3H"/>
    <property type="match status" value="1"/>
</dbReference>
<proteinExistence type="evidence at transcript level"/>
<sequence>MDLLGSILGSMDKPPSASEKEKKIAEACRREKEKAEKKVQKEMEAFKKDIEKKVGKFISDSKETRLKLPPASKVNRALVHDIAEANGLISHSFGTEEVDRHLVLFKKEYPPSEDELQALRNGEEYIPSKDKPASTSSFKSTNSKTAQEDPISPRQLQAPSYGGTTHYQNKYKHLLGGLDCAEKTAVKLEPNRAFGYVPSSNKRDLRSIEQTLNDMKSRKRPRLDNSDPNEQKTTEHSVNTCSNERTS</sequence>
<dbReference type="InterPro" id="IPR001374">
    <property type="entry name" value="R3H_dom"/>
</dbReference>
<dbReference type="PANTHER" id="PTHR13498">
    <property type="entry name" value="SPERM ASSOCIATED ANTIGEN 7"/>
    <property type="match status" value="1"/>
</dbReference>
<dbReference type="Gene3D" id="3.30.1370.50">
    <property type="entry name" value="R3H-like domain"/>
    <property type="match status" value="1"/>
</dbReference>
<name>Q5K4G4_SUBDO</name>
<feature type="region of interest" description="Disordered" evidence="1">
    <location>
        <begin position="114"/>
        <end position="167"/>
    </location>
</feature>
<dbReference type="PANTHER" id="PTHR13498:SF3">
    <property type="entry name" value="SPERM-ASSOCIATED ANTIGEN 7"/>
    <property type="match status" value="1"/>
</dbReference>
<feature type="compositionally biased region" description="Polar residues" evidence="1">
    <location>
        <begin position="236"/>
        <end position="247"/>
    </location>
</feature>
<feature type="compositionally biased region" description="Basic and acidic residues" evidence="1">
    <location>
        <begin position="121"/>
        <end position="132"/>
    </location>
</feature>
<dbReference type="InterPro" id="IPR034068">
    <property type="entry name" value="R3H_sperm-antigen"/>
</dbReference>
<feature type="domain" description="R3H" evidence="2">
    <location>
        <begin position="44"/>
        <end position="108"/>
    </location>
</feature>
<dbReference type="PROSITE" id="PS51061">
    <property type="entry name" value="R3H"/>
    <property type="match status" value="1"/>
</dbReference>
<feature type="compositionally biased region" description="Basic and acidic residues" evidence="1">
    <location>
        <begin position="222"/>
        <end position="235"/>
    </location>
</feature>
<reference evidence="3" key="1">
    <citation type="submission" date="2003-12" db="EMBL/GenBank/DDBJ databases">
        <authorList>
            <person name="Mueller W.E.G."/>
        </authorList>
    </citation>
    <scope>NUCLEOTIDE SEQUENCE</scope>
</reference>
<dbReference type="SUPFAM" id="SSF82708">
    <property type="entry name" value="R3H domain"/>
    <property type="match status" value="1"/>
</dbReference>
<dbReference type="InterPro" id="IPR017330">
    <property type="entry name" value="SPAG7"/>
</dbReference>
<feature type="compositionally biased region" description="Polar residues" evidence="1">
    <location>
        <begin position="154"/>
        <end position="167"/>
    </location>
</feature>
<dbReference type="AlphaFoldDB" id="Q5K4G4"/>
<feature type="region of interest" description="Disordered" evidence="1">
    <location>
        <begin position="1"/>
        <end position="21"/>
    </location>
</feature>
<dbReference type="PIRSF" id="PIRSF037943">
    <property type="entry name" value="Sperm-assoc_antigen_PAG7"/>
    <property type="match status" value="1"/>
</dbReference>